<organism evidence="2 3">
    <name type="scientific">Oxalicibacterium faecigallinarum</name>
    <dbReference type="NCBI Taxonomy" id="573741"/>
    <lineage>
        <taxon>Bacteria</taxon>
        <taxon>Pseudomonadati</taxon>
        <taxon>Pseudomonadota</taxon>
        <taxon>Betaproteobacteria</taxon>
        <taxon>Burkholderiales</taxon>
        <taxon>Oxalobacteraceae</taxon>
        <taxon>Oxalicibacterium</taxon>
    </lineage>
</organism>
<dbReference type="SUPFAM" id="SSF54427">
    <property type="entry name" value="NTF2-like"/>
    <property type="match status" value="1"/>
</dbReference>
<dbReference type="InterPro" id="IPR032710">
    <property type="entry name" value="NTF2-like_dom_sf"/>
</dbReference>
<dbReference type="Proteomes" id="UP000642180">
    <property type="component" value="Unassembled WGS sequence"/>
</dbReference>
<evidence type="ECO:0000313" key="2">
    <source>
        <dbReference type="EMBL" id="GGI16841.1"/>
    </source>
</evidence>
<keyword evidence="3" id="KW-1185">Reference proteome</keyword>
<protein>
    <recommendedName>
        <fullName evidence="1">SnoaL-like domain-containing protein</fullName>
    </recommendedName>
</protein>
<evidence type="ECO:0000313" key="3">
    <source>
        <dbReference type="Proteomes" id="UP000642180"/>
    </source>
</evidence>
<dbReference type="Pfam" id="PF13474">
    <property type="entry name" value="SnoaL_3"/>
    <property type="match status" value="1"/>
</dbReference>
<proteinExistence type="predicted"/>
<sequence>MERTVEETEVDALIDQWAAALRTCDVPRIMAFYSEPLTVYDAIGPLRFKSIQAYSEHWDYCMQYCVPPMTFDLSERSVTAEGKTAFASFLIHSGAQDKEGNHHTMWMRGTGCYRKIGGVWKIVHEHFSTPFNPETGSAIFDARP</sequence>
<evidence type="ECO:0000259" key="1">
    <source>
        <dbReference type="Pfam" id="PF13474"/>
    </source>
</evidence>
<dbReference type="InterPro" id="IPR037401">
    <property type="entry name" value="SnoaL-like"/>
</dbReference>
<gene>
    <name evidence="2" type="ORF">GCM10008066_05980</name>
</gene>
<feature type="domain" description="SnoaL-like" evidence="1">
    <location>
        <begin position="10"/>
        <end position="131"/>
    </location>
</feature>
<comment type="caution">
    <text evidence="2">The sequence shown here is derived from an EMBL/GenBank/DDBJ whole genome shotgun (WGS) entry which is preliminary data.</text>
</comment>
<dbReference type="EMBL" id="BMDI01000001">
    <property type="protein sequence ID" value="GGI16841.1"/>
    <property type="molecule type" value="Genomic_DNA"/>
</dbReference>
<reference evidence="3" key="1">
    <citation type="journal article" date="2019" name="Int. J. Syst. Evol. Microbiol.">
        <title>The Global Catalogue of Microorganisms (GCM) 10K type strain sequencing project: providing services to taxonomists for standard genome sequencing and annotation.</title>
        <authorList>
            <consortium name="The Broad Institute Genomics Platform"/>
            <consortium name="The Broad Institute Genome Sequencing Center for Infectious Disease"/>
            <person name="Wu L."/>
            <person name="Ma J."/>
        </authorList>
    </citation>
    <scope>NUCLEOTIDE SEQUENCE [LARGE SCALE GENOMIC DNA]</scope>
    <source>
        <strain evidence="3">CCM 2767</strain>
    </source>
</reference>
<accession>A0A8J3AUM3</accession>
<dbReference type="AlphaFoldDB" id="A0A8J3AUM3"/>
<name>A0A8J3AUM3_9BURK</name>
<dbReference type="Gene3D" id="3.10.450.50">
    <property type="match status" value="1"/>
</dbReference>
<dbReference type="RefSeq" id="WP_188379792.1">
    <property type="nucleotide sequence ID" value="NZ_BMDI01000001.1"/>
</dbReference>